<organism evidence="1 2">
    <name type="scientific">Dermatophagoides pteronyssinus</name>
    <name type="common">European house dust mite</name>
    <dbReference type="NCBI Taxonomy" id="6956"/>
    <lineage>
        <taxon>Eukaryota</taxon>
        <taxon>Metazoa</taxon>
        <taxon>Ecdysozoa</taxon>
        <taxon>Arthropoda</taxon>
        <taxon>Chelicerata</taxon>
        <taxon>Arachnida</taxon>
        <taxon>Acari</taxon>
        <taxon>Acariformes</taxon>
        <taxon>Sarcoptiformes</taxon>
        <taxon>Astigmata</taxon>
        <taxon>Psoroptidia</taxon>
        <taxon>Analgoidea</taxon>
        <taxon>Pyroglyphidae</taxon>
        <taxon>Dermatophagoidinae</taxon>
        <taxon>Dermatophagoides</taxon>
    </lineage>
</organism>
<evidence type="ECO:0000313" key="1">
    <source>
        <dbReference type="EMBL" id="KAH9413774.1"/>
    </source>
</evidence>
<sequence>MKEYNLDAVIGSYWIGLYASSIPNYKTIGMTRILLPWHCLRSKRSGILCNVKNKILMIGMDSKLKVKEETIVI</sequence>
<gene>
    <name evidence="1" type="ORF">DERP_012107</name>
</gene>
<reference evidence="1 2" key="1">
    <citation type="journal article" date="2018" name="J. Allergy Clin. Immunol.">
        <title>High-quality assembly of Dermatophagoides pteronyssinus genome and transcriptome reveals a wide range of novel allergens.</title>
        <authorList>
            <person name="Liu X.Y."/>
            <person name="Yang K.Y."/>
            <person name="Wang M.Q."/>
            <person name="Kwok J.S."/>
            <person name="Zeng X."/>
            <person name="Yang Z."/>
            <person name="Xiao X.J."/>
            <person name="Lau C.P."/>
            <person name="Li Y."/>
            <person name="Huang Z.M."/>
            <person name="Ba J.G."/>
            <person name="Yim A.K."/>
            <person name="Ouyang C.Y."/>
            <person name="Ngai S.M."/>
            <person name="Chan T.F."/>
            <person name="Leung E.L."/>
            <person name="Liu L."/>
            <person name="Liu Z.G."/>
            <person name="Tsui S.K."/>
        </authorList>
    </citation>
    <scope>NUCLEOTIDE SEQUENCE [LARGE SCALE GENOMIC DNA]</scope>
    <source>
        <strain evidence="1">Derp</strain>
    </source>
</reference>
<dbReference type="Proteomes" id="UP000887458">
    <property type="component" value="Unassembled WGS sequence"/>
</dbReference>
<dbReference type="EMBL" id="NJHN03000119">
    <property type="protein sequence ID" value="KAH9413774.1"/>
    <property type="molecule type" value="Genomic_DNA"/>
</dbReference>
<keyword evidence="2" id="KW-1185">Reference proteome</keyword>
<proteinExistence type="predicted"/>
<accession>A0ABQ8ITZ4</accession>
<name>A0ABQ8ITZ4_DERPT</name>
<comment type="caution">
    <text evidence="1">The sequence shown here is derived from an EMBL/GenBank/DDBJ whole genome shotgun (WGS) entry which is preliminary data.</text>
</comment>
<reference evidence="1 2" key="2">
    <citation type="journal article" date="2022" name="Mol. Biol. Evol.">
        <title>Comparative Genomics Reveals Insights into the Divergent Evolution of Astigmatic Mites and Household Pest Adaptations.</title>
        <authorList>
            <person name="Xiong Q."/>
            <person name="Wan A.T."/>
            <person name="Liu X."/>
            <person name="Fung C.S."/>
            <person name="Xiao X."/>
            <person name="Malainual N."/>
            <person name="Hou J."/>
            <person name="Wang L."/>
            <person name="Wang M."/>
            <person name="Yang K.Y."/>
            <person name="Cui Y."/>
            <person name="Leung E.L."/>
            <person name="Nong W."/>
            <person name="Shin S.K."/>
            <person name="Au S.W."/>
            <person name="Jeong K.Y."/>
            <person name="Chew F.T."/>
            <person name="Hui J.H."/>
            <person name="Leung T.F."/>
            <person name="Tungtrongchitr A."/>
            <person name="Zhong N."/>
            <person name="Liu Z."/>
            <person name="Tsui S.K."/>
        </authorList>
    </citation>
    <scope>NUCLEOTIDE SEQUENCE [LARGE SCALE GENOMIC DNA]</scope>
    <source>
        <strain evidence="1">Derp</strain>
    </source>
</reference>
<protein>
    <submittedName>
        <fullName evidence="1">Uncharacterized protein</fullName>
    </submittedName>
</protein>
<evidence type="ECO:0000313" key="2">
    <source>
        <dbReference type="Proteomes" id="UP000887458"/>
    </source>
</evidence>